<reference evidence="2 3" key="1">
    <citation type="submission" date="2023-03" db="EMBL/GenBank/DDBJ databases">
        <title>Bacillus Genome Sequencing.</title>
        <authorList>
            <person name="Dunlap C."/>
        </authorList>
    </citation>
    <scope>NUCLEOTIDE SEQUENCE [LARGE SCALE GENOMIC DNA]</scope>
    <source>
        <strain evidence="2 3">NRS-1351</strain>
    </source>
</reference>
<accession>A0ABU6DG54</accession>
<dbReference type="Pfam" id="PF13443">
    <property type="entry name" value="HTH_26"/>
    <property type="match status" value="1"/>
</dbReference>
<dbReference type="InterPro" id="IPR001387">
    <property type="entry name" value="Cro/C1-type_HTH"/>
</dbReference>
<keyword evidence="3" id="KW-1185">Reference proteome</keyword>
<gene>
    <name evidence="2" type="ORF">P5G65_22755</name>
</gene>
<evidence type="ECO:0000313" key="2">
    <source>
        <dbReference type="EMBL" id="MEB4796733.1"/>
    </source>
</evidence>
<name>A0ABU6DG54_9BACL</name>
<sequence>MLNLKIDKLMQARNMSVKQLSELTGIRWNTVDDYSKNKAKHWTPIHLEAFMKVFDLEGIEQLIERTE</sequence>
<feature type="domain" description="HTH cro/C1-type" evidence="1">
    <location>
        <begin position="5"/>
        <end position="65"/>
    </location>
</feature>
<evidence type="ECO:0000259" key="1">
    <source>
        <dbReference type="Pfam" id="PF13443"/>
    </source>
</evidence>
<comment type="caution">
    <text evidence="2">The sequence shown here is derived from an EMBL/GenBank/DDBJ whole genome shotgun (WGS) entry which is preliminary data.</text>
</comment>
<evidence type="ECO:0000313" key="3">
    <source>
        <dbReference type="Proteomes" id="UP001355653"/>
    </source>
</evidence>
<dbReference type="RefSeq" id="WP_127458666.1">
    <property type="nucleotide sequence ID" value="NZ_JAROBY010000037.1"/>
</dbReference>
<dbReference type="Proteomes" id="UP001355653">
    <property type="component" value="Unassembled WGS sequence"/>
</dbReference>
<protein>
    <submittedName>
        <fullName evidence="2">Helix-turn-helix transcriptional regulator</fullName>
    </submittedName>
</protein>
<organism evidence="2 3">
    <name type="scientific">Paenibacillus chondroitinus</name>
    <dbReference type="NCBI Taxonomy" id="59842"/>
    <lineage>
        <taxon>Bacteria</taxon>
        <taxon>Bacillati</taxon>
        <taxon>Bacillota</taxon>
        <taxon>Bacilli</taxon>
        <taxon>Bacillales</taxon>
        <taxon>Paenibacillaceae</taxon>
        <taxon>Paenibacillus</taxon>
    </lineage>
</organism>
<dbReference type="Gene3D" id="1.10.260.40">
    <property type="entry name" value="lambda repressor-like DNA-binding domains"/>
    <property type="match status" value="1"/>
</dbReference>
<dbReference type="EMBL" id="JAROBY010000037">
    <property type="protein sequence ID" value="MEB4796733.1"/>
    <property type="molecule type" value="Genomic_DNA"/>
</dbReference>
<dbReference type="InterPro" id="IPR010982">
    <property type="entry name" value="Lambda_DNA-bd_dom_sf"/>
</dbReference>
<dbReference type="SUPFAM" id="SSF47413">
    <property type="entry name" value="lambda repressor-like DNA-binding domains"/>
    <property type="match status" value="1"/>
</dbReference>
<proteinExistence type="predicted"/>